<evidence type="ECO:0000256" key="4">
    <source>
        <dbReference type="ARBA" id="ARBA00022679"/>
    </source>
</evidence>
<dbReference type="SUPFAM" id="SSF53383">
    <property type="entry name" value="PLP-dependent transferases"/>
    <property type="match status" value="1"/>
</dbReference>
<dbReference type="PANTHER" id="PTHR43586">
    <property type="entry name" value="CYSTEINE DESULFURASE"/>
    <property type="match status" value="1"/>
</dbReference>
<comment type="cofactor">
    <cofactor evidence="1 7">
        <name>pyridoxal 5'-phosphate</name>
        <dbReference type="ChEBI" id="CHEBI:597326"/>
    </cofactor>
</comment>
<dbReference type="Proteomes" id="UP000178450">
    <property type="component" value="Unassembled WGS sequence"/>
</dbReference>
<dbReference type="GO" id="GO:0006534">
    <property type="term" value="P:cysteine metabolic process"/>
    <property type="evidence" value="ECO:0007669"/>
    <property type="project" value="UniProtKB-UniRule"/>
</dbReference>
<proteinExistence type="inferred from homology"/>
<comment type="catalytic activity">
    <reaction evidence="6 8">
        <text>(sulfur carrier)-H + L-cysteine = (sulfur carrier)-SH + L-alanine</text>
        <dbReference type="Rhea" id="RHEA:43892"/>
        <dbReference type="Rhea" id="RHEA-COMP:14737"/>
        <dbReference type="Rhea" id="RHEA-COMP:14739"/>
        <dbReference type="ChEBI" id="CHEBI:29917"/>
        <dbReference type="ChEBI" id="CHEBI:35235"/>
        <dbReference type="ChEBI" id="CHEBI:57972"/>
        <dbReference type="ChEBI" id="CHEBI:64428"/>
        <dbReference type="EC" id="2.8.1.7"/>
    </reaction>
</comment>
<dbReference type="InterPro" id="IPR010970">
    <property type="entry name" value="Cys_dSase_SufS"/>
</dbReference>
<reference evidence="10 11" key="1">
    <citation type="journal article" date="2016" name="Nat. Commun.">
        <title>Thousands of microbial genomes shed light on interconnected biogeochemical processes in an aquifer system.</title>
        <authorList>
            <person name="Anantharaman K."/>
            <person name="Brown C.T."/>
            <person name="Hug L.A."/>
            <person name="Sharon I."/>
            <person name="Castelle C.J."/>
            <person name="Probst A.J."/>
            <person name="Thomas B.C."/>
            <person name="Singh A."/>
            <person name="Wilkins M.J."/>
            <person name="Karaoz U."/>
            <person name="Brodie E.L."/>
            <person name="Williams K.H."/>
            <person name="Hubbard S.S."/>
            <person name="Banfield J.F."/>
        </authorList>
    </citation>
    <scope>NUCLEOTIDE SEQUENCE [LARGE SCALE GENOMIC DNA]</scope>
</reference>
<dbReference type="PANTHER" id="PTHR43586:SF8">
    <property type="entry name" value="CYSTEINE DESULFURASE 1, CHLOROPLASTIC"/>
    <property type="match status" value="1"/>
</dbReference>
<dbReference type="InterPro" id="IPR015421">
    <property type="entry name" value="PyrdxlP-dep_Trfase_major"/>
</dbReference>
<keyword evidence="4 8" id="KW-0808">Transferase</keyword>
<dbReference type="EC" id="2.8.1.7" evidence="3 8"/>
<dbReference type="NCBIfam" id="TIGR01979">
    <property type="entry name" value="sufS"/>
    <property type="match status" value="1"/>
</dbReference>
<evidence type="ECO:0000259" key="9">
    <source>
        <dbReference type="Pfam" id="PF00266"/>
    </source>
</evidence>
<protein>
    <recommendedName>
        <fullName evidence="3 8">Cysteine desulfurase</fullName>
        <ecNumber evidence="3 8">2.8.1.7</ecNumber>
    </recommendedName>
</protein>
<dbReference type="InterPro" id="IPR000192">
    <property type="entry name" value="Aminotrans_V_dom"/>
</dbReference>
<dbReference type="CDD" id="cd06453">
    <property type="entry name" value="SufS_like"/>
    <property type="match status" value="1"/>
</dbReference>
<evidence type="ECO:0000256" key="8">
    <source>
        <dbReference type="RuleBase" id="RU004506"/>
    </source>
</evidence>
<keyword evidence="5 8" id="KW-0663">Pyridoxal phosphate</keyword>
<evidence type="ECO:0000256" key="1">
    <source>
        <dbReference type="ARBA" id="ARBA00001933"/>
    </source>
</evidence>
<accession>A0A1F7KAA7</accession>
<feature type="domain" description="Aminotransferase class V" evidence="9">
    <location>
        <begin position="25"/>
        <end position="391"/>
    </location>
</feature>
<dbReference type="Pfam" id="PF00266">
    <property type="entry name" value="Aminotran_5"/>
    <property type="match status" value="1"/>
</dbReference>
<dbReference type="EMBL" id="MGBG01000015">
    <property type="protein sequence ID" value="OGK64770.1"/>
    <property type="molecule type" value="Genomic_DNA"/>
</dbReference>
<evidence type="ECO:0000256" key="3">
    <source>
        <dbReference type="ARBA" id="ARBA00012239"/>
    </source>
</evidence>
<evidence type="ECO:0000256" key="5">
    <source>
        <dbReference type="ARBA" id="ARBA00022898"/>
    </source>
</evidence>
<name>A0A1F7KAA7_9BACT</name>
<evidence type="ECO:0000256" key="6">
    <source>
        <dbReference type="ARBA" id="ARBA00050776"/>
    </source>
</evidence>
<comment type="similarity">
    <text evidence="2 8">Belongs to the class-V pyridoxal-phosphate-dependent aminotransferase family. Csd subfamily.</text>
</comment>
<dbReference type="InterPro" id="IPR015422">
    <property type="entry name" value="PyrdxlP-dep_Trfase_small"/>
</dbReference>
<evidence type="ECO:0000313" key="10">
    <source>
        <dbReference type="EMBL" id="OGK64770.1"/>
    </source>
</evidence>
<evidence type="ECO:0000256" key="7">
    <source>
        <dbReference type="RuleBase" id="RU004504"/>
    </source>
</evidence>
<comment type="function">
    <text evidence="8">Catalyzes the removal of elemental sulfur and selenium atoms from L-cysteine, L-cystine, L-selenocysteine, and L-selenocystine to produce L-alanine.</text>
</comment>
<dbReference type="PROSITE" id="PS00595">
    <property type="entry name" value="AA_TRANSFER_CLASS_5"/>
    <property type="match status" value="1"/>
</dbReference>
<dbReference type="GO" id="GO:0031071">
    <property type="term" value="F:cysteine desulfurase activity"/>
    <property type="evidence" value="ECO:0007669"/>
    <property type="project" value="UniProtKB-UniRule"/>
</dbReference>
<dbReference type="Gene3D" id="3.40.640.10">
    <property type="entry name" value="Type I PLP-dependent aspartate aminotransferase-like (Major domain)"/>
    <property type="match status" value="1"/>
</dbReference>
<evidence type="ECO:0000256" key="2">
    <source>
        <dbReference type="ARBA" id="ARBA00010447"/>
    </source>
</evidence>
<dbReference type="Gene3D" id="3.90.1150.10">
    <property type="entry name" value="Aspartate Aminotransferase, domain 1"/>
    <property type="match status" value="1"/>
</dbReference>
<gene>
    <name evidence="10" type="ORF">A2209_00375</name>
</gene>
<comment type="caution">
    <text evidence="10">The sequence shown here is derived from an EMBL/GenBank/DDBJ whole genome shotgun (WGS) entry which is preliminary data.</text>
</comment>
<organism evidence="10 11">
    <name type="scientific">Candidatus Roizmanbacteria bacterium RIFOXYA1_FULL_41_12</name>
    <dbReference type="NCBI Taxonomy" id="1802082"/>
    <lineage>
        <taxon>Bacteria</taxon>
        <taxon>Candidatus Roizmaniibacteriota</taxon>
    </lineage>
</organism>
<dbReference type="AlphaFoldDB" id="A0A1F7KAA7"/>
<sequence length="405" mass="45469">MKYLKTIGPDLKHDFPIFQNQPDLVYLDSTATALKPQIVIDSLTEYYQEYSANVFRGLYPISELATNKYEQARQTVADFIKAKDVAEVIFVRGTTEALNLIAYSLPRAVFKPGDEIVTSVVEHHANFVPWQRLALVVGGRFKVVNLDQDLDQVVTKKTKILALNYVSNVLGTINPLKQMIKRARQINPKIMIVVDAAQAAPSLSIDVNDLDCDFLCFSGHKLMGPTGIGVLWGKRQYLEMMNPFQYGGDMIDQVSIERTTFAPLPHKFEAGTPHIAGAIGLAAAINYLSGFDFSAILKHERHLWQASYEILKENPNIKILGSANWQNRTGILAFYHTKIHAHDLAQILANDQICVRAGHHCAMPLHTAFKIGASVRLSFYLYNTIEDVKRFGKSLKKAEKLLKIR</sequence>
<dbReference type="GO" id="GO:0030170">
    <property type="term" value="F:pyridoxal phosphate binding"/>
    <property type="evidence" value="ECO:0007669"/>
    <property type="project" value="UniProtKB-UniRule"/>
</dbReference>
<dbReference type="InterPro" id="IPR020578">
    <property type="entry name" value="Aminotrans_V_PyrdxlP_BS"/>
</dbReference>
<evidence type="ECO:0000313" key="11">
    <source>
        <dbReference type="Proteomes" id="UP000178450"/>
    </source>
</evidence>
<dbReference type="InterPro" id="IPR015424">
    <property type="entry name" value="PyrdxlP-dep_Trfase"/>
</dbReference>